<dbReference type="EMBL" id="CP014584">
    <property type="protein sequence ID" value="ANZ74740.1"/>
    <property type="molecule type" value="Genomic_DNA"/>
</dbReference>
<name>A0A1B2J9R8_PICPA</name>
<dbReference type="Pfam" id="PF08514">
    <property type="entry name" value="STAG"/>
    <property type="match status" value="1"/>
</dbReference>
<dbReference type="SUPFAM" id="SSF48371">
    <property type="entry name" value="ARM repeat"/>
    <property type="match status" value="1"/>
</dbReference>
<reference evidence="3 4" key="1">
    <citation type="submission" date="2016-02" db="EMBL/GenBank/DDBJ databases">
        <title>Comparative genomic and transcriptomic foundation for Pichia pastoris.</title>
        <authorList>
            <person name="Love K.R."/>
            <person name="Shah K.A."/>
            <person name="Whittaker C.A."/>
            <person name="Wu J."/>
            <person name="Bartlett M.C."/>
            <person name="Ma D."/>
            <person name="Leeson R.L."/>
            <person name="Priest M."/>
            <person name="Young S.K."/>
            <person name="Love J.C."/>
        </authorList>
    </citation>
    <scope>NUCLEOTIDE SEQUENCE [LARGE SCALE GENOMIC DNA]</scope>
    <source>
        <strain evidence="3 4">ATCC 28485</strain>
    </source>
</reference>
<evidence type="ECO:0000256" key="1">
    <source>
        <dbReference type="SAM" id="MobiDB-lite"/>
    </source>
</evidence>
<dbReference type="InterPro" id="IPR039662">
    <property type="entry name" value="Cohesin_Scc3/SA"/>
</dbReference>
<feature type="compositionally biased region" description="Acidic residues" evidence="1">
    <location>
        <begin position="61"/>
        <end position="79"/>
    </location>
</feature>
<evidence type="ECO:0000259" key="2">
    <source>
        <dbReference type="PROSITE" id="PS51425"/>
    </source>
</evidence>
<protein>
    <submittedName>
        <fullName evidence="3">BA75_00575T0</fullName>
    </submittedName>
</protein>
<dbReference type="InterPro" id="IPR011989">
    <property type="entry name" value="ARM-like"/>
</dbReference>
<organism evidence="3 4">
    <name type="scientific">Komagataella pastoris</name>
    <name type="common">Yeast</name>
    <name type="synonym">Pichia pastoris</name>
    <dbReference type="NCBI Taxonomy" id="4922"/>
    <lineage>
        <taxon>Eukaryota</taxon>
        <taxon>Fungi</taxon>
        <taxon>Dikarya</taxon>
        <taxon>Ascomycota</taxon>
        <taxon>Saccharomycotina</taxon>
        <taxon>Pichiomycetes</taxon>
        <taxon>Pichiales</taxon>
        <taxon>Pichiaceae</taxon>
        <taxon>Komagataella</taxon>
    </lineage>
</organism>
<feature type="compositionally biased region" description="Basic residues" evidence="1">
    <location>
        <begin position="82"/>
        <end position="96"/>
    </location>
</feature>
<dbReference type="InterPro" id="IPR016024">
    <property type="entry name" value="ARM-type_fold"/>
</dbReference>
<feature type="domain" description="SCD" evidence="2">
    <location>
        <begin position="341"/>
        <end position="426"/>
    </location>
</feature>
<dbReference type="GO" id="GO:0000785">
    <property type="term" value="C:chromatin"/>
    <property type="evidence" value="ECO:0007669"/>
    <property type="project" value="TreeGrafter"/>
</dbReference>
<accession>A0A1B2J9R8</accession>
<dbReference type="Pfam" id="PF21767">
    <property type="entry name" value="SCC3_C"/>
    <property type="match status" value="1"/>
</dbReference>
<keyword evidence="4" id="KW-1185">Reference proteome</keyword>
<dbReference type="PROSITE" id="PS51425">
    <property type="entry name" value="SCD"/>
    <property type="match status" value="1"/>
</dbReference>
<dbReference type="Proteomes" id="UP000094565">
    <property type="component" value="Chromosome 1"/>
</dbReference>
<gene>
    <name evidence="3" type="primary">IRR1</name>
    <name evidence="3" type="ORF">ATY40_BA7500575</name>
</gene>
<dbReference type="AlphaFoldDB" id="A0A1B2J9R8"/>
<dbReference type="InterPro" id="IPR013721">
    <property type="entry name" value="STAG"/>
</dbReference>
<feature type="region of interest" description="Disordered" evidence="1">
    <location>
        <begin position="55"/>
        <end position="105"/>
    </location>
</feature>
<sequence length="997" mass="114859">MPAVAFAHPYTTNMLAFRCLSKVLPTRLFLSCNHQMVISSRRLIRLRSSQKQSQDLTQDLTDIDDLSSSDPPEDSDEEYSVSKKRKKQTAKTVSKKTKGDPKRKNIRVIPSSVDQLEDFQENSIFKALSDDDVAVGELSAFWLERFEESSTDAIKDLLNFTLRCCGCVSQIQEHDVANPDSATETVGEIQQFFQSQKAHEFPLMASGLTKISKWKYFRNRVVEFIEQILFIAHENRMLYENENFMESILVWLSALSTSNLRPLRYASTLFLLTMETTLCRITVKVASLLSKTQNQYDSEKRRLTSRTKSSRLNSIQANIDIYKLNKKALDDYLTDITNTTFIHRYRDVDPKIRKECMSALGFWIDIYPEFFFENTYLRYFGWVLSDADAHVRFEVLKSLGRLYKKDVIATGFRQFTERFKKRIIEIAIFDLDFHVKSQAISVLCEITMCGYLENAEELRVIGSLFLNCSHFSKSQTHRLHTELSKYIAIVEAGLTKHFLESHTLPDEQNDELSNYIKYGNFARLLQESYEFYSTEEQTDLLEQQKIHLLPFHDVNDFYSSAYHIPRYYNHGNSVPQVLTSIVTDFSSMEGLSDDLRKVLQLDSDEVSILLNYVRGSLSCYNEKGDYDNSRKKIGSDDPSKDVIVSVIIDKLPVLFEKFKSSKHKFQCMLQMFNHILEGSFFHKLNSQSTCEKLIGSIMTFFQGMNVYLSKDSPLNADFSIFFKLIIKSAIQSNDTRLRLSIDALCKQLSRSEDLDSILLRKLLLVGEFTNISKYLEPIVEKLIEVQCTDERLDVWLQFTSRSLETALEFITEEKIMTEELVQTLFGKFPFILRSLKENLEHIGTATTFASILAACKSIALRVEGREQDSIVGPLASFFVQLDLRLSPEVERQLLHNFVVLESRLATILKVQLEREEDEEVTFEETNFEETTVWDAEQDLCRYVLSLKRLFDSGTMSTKSSERIHLNESLLGNVFASVVKEIKLNASEVESAPDIASK</sequence>
<dbReference type="GO" id="GO:0005634">
    <property type="term" value="C:nucleus"/>
    <property type="evidence" value="ECO:0007669"/>
    <property type="project" value="TreeGrafter"/>
</dbReference>
<dbReference type="GO" id="GO:0008278">
    <property type="term" value="C:cohesin complex"/>
    <property type="evidence" value="ECO:0007669"/>
    <property type="project" value="TreeGrafter"/>
</dbReference>
<dbReference type="InterPro" id="IPR048610">
    <property type="entry name" value="SCC3_C"/>
</dbReference>
<dbReference type="GO" id="GO:0003682">
    <property type="term" value="F:chromatin binding"/>
    <property type="evidence" value="ECO:0007669"/>
    <property type="project" value="TreeGrafter"/>
</dbReference>
<evidence type="ECO:0000313" key="3">
    <source>
        <dbReference type="EMBL" id="ANZ74740.1"/>
    </source>
</evidence>
<dbReference type="Pfam" id="PF21581">
    <property type="entry name" value="SCD"/>
    <property type="match status" value="1"/>
</dbReference>
<dbReference type="PANTHER" id="PTHR11199:SF0">
    <property type="entry name" value="LD34181P-RELATED"/>
    <property type="match status" value="1"/>
</dbReference>
<dbReference type="Gene3D" id="1.25.10.10">
    <property type="entry name" value="Leucine-rich Repeat Variant"/>
    <property type="match status" value="1"/>
</dbReference>
<evidence type="ECO:0000313" key="4">
    <source>
        <dbReference type="Proteomes" id="UP000094565"/>
    </source>
</evidence>
<dbReference type="GO" id="GO:0007062">
    <property type="term" value="P:sister chromatid cohesion"/>
    <property type="evidence" value="ECO:0007669"/>
    <property type="project" value="UniProtKB-ARBA"/>
</dbReference>
<dbReference type="InterPro" id="IPR020839">
    <property type="entry name" value="SCD"/>
</dbReference>
<dbReference type="PANTHER" id="PTHR11199">
    <property type="entry name" value="STROMAL ANTIGEN"/>
    <property type="match status" value="1"/>
</dbReference>
<dbReference type="OrthoDB" id="498590at2759"/>
<proteinExistence type="predicted"/>